<dbReference type="InterPro" id="IPR008160">
    <property type="entry name" value="Collagen"/>
</dbReference>
<evidence type="ECO:0000256" key="3">
    <source>
        <dbReference type="ARBA" id="ARBA00022737"/>
    </source>
</evidence>
<dbReference type="GO" id="GO:0007165">
    <property type="term" value="P:signal transduction"/>
    <property type="evidence" value="ECO:0007669"/>
    <property type="project" value="TreeGrafter"/>
</dbReference>
<organism evidence="7 8">
    <name type="scientific">Acrobeloides nanus</name>
    <dbReference type="NCBI Taxonomy" id="290746"/>
    <lineage>
        <taxon>Eukaryota</taxon>
        <taxon>Metazoa</taxon>
        <taxon>Ecdysozoa</taxon>
        <taxon>Nematoda</taxon>
        <taxon>Chromadorea</taxon>
        <taxon>Rhabditida</taxon>
        <taxon>Tylenchina</taxon>
        <taxon>Cephalobomorpha</taxon>
        <taxon>Cephaloboidea</taxon>
        <taxon>Cephalobidae</taxon>
        <taxon>Acrobeloides</taxon>
    </lineage>
</organism>
<dbReference type="Proteomes" id="UP000887540">
    <property type="component" value="Unplaced"/>
</dbReference>
<name>A0A914E0R6_9BILA</name>
<evidence type="ECO:0000256" key="4">
    <source>
        <dbReference type="PROSITE-ProRule" id="PRU00446"/>
    </source>
</evidence>
<dbReference type="AlphaFoldDB" id="A0A914E0R6"/>
<dbReference type="PANTHER" id="PTHR23192">
    <property type="entry name" value="OLFACTOMEDIN-RELATED"/>
    <property type="match status" value="1"/>
</dbReference>
<evidence type="ECO:0000313" key="7">
    <source>
        <dbReference type="Proteomes" id="UP000887540"/>
    </source>
</evidence>
<reference evidence="8" key="1">
    <citation type="submission" date="2022-11" db="UniProtKB">
        <authorList>
            <consortium name="WormBaseParasite"/>
        </authorList>
    </citation>
    <scope>IDENTIFICATION</scope>
</reference>
<keyword evidence="3" id="KW-0677">Repeat</keyword>
<dbReference type="WBParaSite" id="ACRNAN_scaffold5151.g20597.t1">
    <property type="protein sequence ID" value="ACRNAN_scaffold5151.g20597.t1"/>
    <property type="gene ID" value="ACRNAN_scaffold5151.g20597"/>
</dbReference>
<evidence type="ECO:0000256" key="2">
    <source>
        <dbReference type="ARBA" id="ARBA00022525"/>
    </source>
</evidence>
<dbReference type="InterPro" id="IPR003112">
    <property type="entry name" value="Olfac-like_dom"/>
</dbReference>
<protein>
    <submittedName>
        <fullName evidence="8">Olfactomedin-like domain-containing protein</fullName>
    </submittedName>
</protein>
<dbReference type="Pfam" id="PF01391">
    <property type="entry name" value="Collagen"/>
    <property type="match status" value="1"/>
</dbReference>
<keyword evidence="7" id="KW-1185">Reference proteome</keyword>
<comment type="subcellular location">
    <subcellularLocation>
        <location evidence="1">Secreted</location>
    </subcellularLocation>
</comment>
<evidence type="ECO:0000313" key="8">
    <source>
        <dbReference type="WBParaSite" id="ACRNAN_scaffold5151.g20597.t1"/>
    </source>
</evidence>
<evidence type="ECO:0000256" key="1">
    <source>
        <dbReference type="ARBA" id="ARBA00004613"/>
    </source>
</evidence>
<feature type="compositionally biased region" description="Low complexity" evidence="5">
    <location>
        <begin position="122"/>
        <end position="138"/>
    </location>
</feature>
<feature type="domain" description="Olfactomedin-like" evidence="6">
    <location>
        <begin position="252"/>
        <end position="505"/>
    </location>
</feature>
<feature type="disulfide bond" evidence="4">
    <location>
        <begin position="253"/>
        <end position="435"/>
    </location>
</feature>
<feature type="region of interest" description="Disordered" evidence="5">
    <location>
        <begin position="106"/>
        <end position="154"/>
    </location>
</feature>
<evidence type="ECO:0000256" key="5">
    <source>
        <dbReference type="SAM" id="MobiDB-lite"/>
    </source>
</evidence>
<feature type="compositionally biased region" description="Pro residues" evidence="5">
    <location>
        <begin position="140"/>
        <end position="152"/>
    </location>
</feature>
<proteinExistence type="predicted"/>
<accession>A0A914E0R6</accession>
<evidence type="ECO:0000259" key="6">
    <source>
        <dbReference type="PROSITE" id="PS51132"/>
    </source>
</evidence>
<dbReference type="GO" id="GO:0005615">
    <property type="term" value="C:extracellular space"/>
    <property type="evidence" value="ECO:0007669"/>
    <property type="project" value="TreeGrafter"/>
</dbReference>
<dbReference type="PANTHER" id="PTHR23192:SF85">
    <property type="entry name" value="GLIOMEDIN"/>
    <property type="match status" value="1"/>
</dbReference>
<dbReference type="Pfam" id="PF02191">
    <property type="entry name" value="OLF"/>
    <property type="match status" value="1"/>
</dbReference>
<dbReference type="InterPro" id="IPR050605">
    <property type="entry name" value="Olfactomedin-like_domain"/>
</dbReference>
<keyword evidence="4" id="KW-1015">Disulfide bond</keyword>
<sequence>MMEVHTNSFHYISFSQLLLILLTVLGFCDIHRRINLLEDDCLSIQDDEVLSRLRRQANFDEQLEPTTLHPLLNLTKNDLWVHSLSKIKMDELLTKCLEIHQYCTDASSTDRGPPGPPGPIGPLGHAGPPGMPGRDGLSGPPGPPGPTGPPGPLGKDAICPKCPVQESYVIPDESACPTVTPMECPSTLSIDGSEAPRGVDAALPYIVEHMLENETETDACVRICLTNFTLVAAETLPPTTTEMAYIEGATAHCYLENIGKPVFHAHSNTFYGAWMRDAYPRTGQEMQKRWMTNHFQGDILYEFQDESDLRRGRVSKSYKLPYVFDGTNSLLFNNSFYFHRAGTPKIGRFELHTRRYSEIVIHEKAAHKADNYLFNLSMNYFDLAVDENALWVLFHFEKESFLSVAKLDIYNLTIYNTWNLTMVNHTEVANGFVVCGVLYLVRSSYDLKSEISIAYDFYREKYRMPNIKWINLYRNANMMSYNPYDKRIYIYDHGFLLTLPARITWRAK</sequence>
<dbReference type="SMART" id="SM00284">
    <property type="entry name" value="OLF"/>
    <property type="match status" value="1"/>
</dbReference>
<dbReference type="PROSITE" id="PS51132">
    <property type="entry name" value="OLF"/>
    <property type="match status" value="1"/>
</dbReference>
<keyword evidence="2" id="KW-0964">Secreted</keyword>